<dbReference type="CDD" id="cd00067">
    <property type="entry name" value="GAL4"/>
    <property type="match status" value="1"/>
</dbReference>
<feature type="compositionally biased region" description="Low complexity" evidence="5">
    <location>
        <begin position="104"/>
        <end position="125"/>
    </location>
</feature>
<sequence length="848" mass="92476">MAGRRDRAGGNRKKVELACVPCRERKARCDGERPICSTCQRRSLPARCCVYAVENERTKIQDAYIKGLHDRIDRLERICDAHGIPTPPLAPDDGTAAPTSGQIALRPAAGPSSSASTPPISLSVSGVLREREGRTLSPSIDHKQELAALTHASPIPDSERIDNASSSAMGLMGTVSEEHDSSQAFDETNNEFYGSSSAASFMKEAYVSVKKPNPNSPTDTPGASSEPERIKAVVPAFSVAALRPPEVSLHRYFSQVGHFALPPRSLADSLLGLFFDRVYWLYPFFHKPTFLHAYRNLWKSRAAQARSPPPPSGLGLGSAPGGDAGSIVFHCALNVIFAIGCQFSDLSPKDKIGAIETFFSRAKVFIGLDFLDMHNVGVVQALLLMTLILQSTPFPSRCWNSIGVACRVAQGLGLHSEGGGSGKSELETEIRRRTWHACVILDVLVSMTYGRPTMTTQLHELPLPRILEYDAYNAEDESAGIWQGNDIEVPSSKLCFYVDYIRQCRIMGEILTTIYNSSHKYSQHSTPSVDVYSGLEEIFELDGKLAHHEATLSPLMSWTNLADTNHLPEKRKNIILTQRTMLHGSFLFFRLTLHRPILTKTAKEAGSTLGPSPQAVDCVKVCLNTAVELIELVHATYLTETTGGWWWDGLYAFTGGLAIIVAYLCPTVLASVDRQRMEKAWNLCQEIVTHFASFSISSNRSLKLLQKVHGDVIAQVSDPPSDMMRPVPVPMAMPIPMPGMGGAMPAMSMAAMPTQHATANGAGHSSVWDGMAQVMQAQQQQQYGQSYPQHASFAVDPSLHEWQFAGEGGGVDFDVNMMGGAGGGVPYNWDQTLDLTLDMIAGGIPRFS</sequence>
<feature type="region of interest" description="Disordered" evidence="5">
    <location>
        <begin position="84"/>
        <end position="126"/>
    </location>
</feature>
<comment type="caution">
    <text evidence="8">The sequence shown here is derived from an EMBL/GenBank/DDBJ whole genome shotgun (WGS) entry which is preliminary data.</text>
</comment>
<evidence type="ECO:0000256" key="6">
    <source>
        <dbReference type="SAM" id="Phobius"/>
    </source>
</evidence>
<evidence type="ECO:0000259" key="7">
    <source>
        <dbReference type="PROSITE" id="PS50048"/>
    </source>
</evidence>
<evidence type="ECO:0000313" key="8">
    <source>
        <dbReference type="EMBL" id="KAK4184194.1"/>
    </source>
</evidence>
<dbReference type="Gene3D" id="4.10.240.10">
    <property type="entry name" value="Zn(2)-C6 fungal-type DNA-binding domain"/>
    <property type="match status" value="1"/>
</dbReference>
<evidence type="ECO:0000256" key="5">
    <source>
        <dbReference type="SAM" id="MobiDB-lite"/>
    </source>
</evidence>
<accession>A0AAN7AF09</accession>
<keyword evidence="4" id="KW-0539">Nucleus</keyword>
<keyword evidence="9" id="KW-1185">Reference proteome</keyword>
<dbReference type="AlphaFoldDB" id="A0AAN7AF09"/>
<evidence type="ECO:0000256" key="4">
    <source>
        <dbReference type="ARBA" id="ARBA00023242"/>
    </source>
</evidence>
<name>A0AAN7AF09_9PEZI</name>
<protein>
    <submittedName>
        <fullName evidence="8">Fungal-specific transcription factor domain-containing protein</fullName>
    </submittedName>
</protein>
<dbReference type="EMBL" id="MU864500">
    <property type="protein sequence ID" value="KAK4184194.1"/>
    <property type="molecule type" value="Genomic_DNA"/>
</dbReference>
<dbReference type="GO" id="GO:0000981">
    <property type="term" value="F:DNA-binding transcription factor activity, RNA polymerase II-specific"/>
    <property type="evidence" value="ECO:0007669"/>
    <property type="project" value="InterPro"/>
</dbReference>
<dbReference type="InterPro" id="IPR051127">
    <property type="entry name" value="Fungal_SecMet_Regulators"/>
</dbReference>
<dbReference type="PANTHER" id="PTHR47424">
    <property type="entry name" value="REGULATORY PROTEIN GAL4"/>
    <property type="match status" value="1"/>
</dbReference>
<dbReference type="SMART" id="SM00906">
    <property type="entry name" value="Fungal_trans"/>
    <property type="match status" value="1"/>
</dbReference>
<dbReference type="GO" id="GO:0000435">
    <property type="term" value="P:positive regulation of transcription from RNA polymerase II promoter by galactose"/>
    <property type="evidence" value="ECO:0007669"/>
    <property type="project" value="TreeGrafter"/>
</dbReference>
<dbReference type="Proteomes" id="UP001302126">
    <property type="component" value="Unassembled WGS sequence"/>
</dbReference>
<dbReference type="Pfam" id="PF00172">
    <property type="entry name" value="Zn_clus"/>
    <property type="match status" value="1"/>
</dbReference>
<dbReference type="InterPro" id="IPR001138">
    <property type="entry name" value="Zn2Cys6_DnaBD"/>
</dbReference>
<reference evidence="8" key="2">
    <citation type="submission" date="2023-05" db="EMBL/GenBank/DDBJ databases">
        <authorList>
            <consortium name="Lawrence Berkeley National Laboratory"/>
            <person name="Steindorff A."/>
            <person name="Hensen N."/>
            <person name="Bonometti L."/>
            <person name="Westerberg I."/>
            <person name="Brannstrom I.O."/>
            <person name="Guillou S."/>
            <person name="Cros-Aarteil S."/>
            <person name="Calhoun S."/>
            <person name="Haridas S."/>
            <person name="Kuo A."/>
            <person name="Mondo S."/>
            <person name="Pangilinan J."/>
            <person name="Riley R."/>
            <person name="Labutti K."/>
            <person name="Andreopoulos B."/>
            <person name="Lipzen A."/>
            <person name="Chen C."/>
            <person name="Yanf M."/>
            <person name="Daum C."/>
            <person name="Ng V."/>
            <person name="Clum A."/>
            <person name="Ohm R."/>
            <person name="Martin F."/>
            <person name="Silar P."/>
            <person name="Natvig D."/>
            <person name="Lalanne C."/>
            <person name="Gautier V."/>
            <person name="Ament-Velasquez S.L."/>
            <person name="Kruys A."/>
            <person name="Hutchinson M.I."/>
            <person name="Powell A.J."/>
            <person name="Barry K."/>
            <person name="Miller A.N."/>
            <person name="Grigoriev I.V."/>
            <person name="Debuchy R."/>
            <person name="Gladieux P."/>
            <person name="Thoren M.H."/>
            <person name="Johannesson H."/>
        </authorList>
    </citation>
    <scope>NUCLEOTIDE SEQUENCE</scope>
    <source>
        <strain evidence="8">PSN309</strain>
    </source>
</reference>
<evidence type="ECO:0000256" key="2">
    <source>
        <dbReference type="ARBA" id="ARBA00023015"/>
    </source>
</evidence>
<gene>
    <name evidence="8" type="ORF">QBC35DRAFT_455536</name>
</gene>
<dbReference type="CDD" id="cd12148">
    <property type="entry name" value="fungal_TF_MHR"/>
    <property type="match status" value="1"/>
</dbReference>
<dbReference type="SUPFAM" id="SSF57701">
    <property type="entry name" value="Zn2/Cys6 DNA-binding domain"/>
    <property type="match status" value="1"/>
</dbReference>
<dbReference type="Pfam" id="PF04082">
    <property type="entry name" value="Fungal_trans"/>
    <property type="match status" value="1"/>
</dbReference>
<keyword evidence="6" id="KW-1133">Transmembrane helix</keyword>
<dbReference type="GO" id="GO:0008270">
    <property type="term" value="F:zinc ion binding"/>
    <property type="evidence" value="ECO:0007669"/>
    <property type="project" value="InterPro"/>
</dbReference>
<proteinExistence type="predicted"/>
<feature type="domain" description="Zn(2)-C6 fungal-type" evidence="7">
    <location>
        <begin position="18"/>
        <end position="51"/>
    </location>
</feature>
<dbReference type="GO" id="GO:0000978">
    <property type="term" value="F:RNA polymerase II cis-regulatory region sequence-specific DNA binding"/>
    <property type="evidence" value="ECO:0007669"/>
    <property type="project" value="TreeGrafter"/>
</dbReference>
<evidence type="ECO:0000256" key="1">
    <source>
        <dbReference type="ARBA" id="ARBA00022723"/>
    </source>
</evidence>
<keyword evidence="6" id="KW-0472">Membrane</keyword>
<keyword evidence="2" id="KW-0805">Transcription regulation</keyword>
<dbReference type="SMART" id="SM00066">
    <property type="entry name" value="GAL4"/>
    <property type="match status" value="1"/>
</dbReference>
<dbReference type="InterPro" id="IPR007219">
    <property type="entry name" value="XnlR_reg_dom"/>
</dbReference>
<dbReference type="PROSITE" id="PS00463">
    <property type="entry name" value="ZN2_CY6_FUNGAL_1"/>
    <property type="match status" value="1"/>
</dbReference>
<dbReference type="InterPro" id="IPR036864">
    <property type="entry name" value="Zn2-C6_fun-type_DNA-bd_sf"/>
</dbReference>
<organism evidence="8 9">
    <name type="scientific">Podospora australis</name>
    <dbReference type="NCBI Taxonomy" id="1536484"/>
    <lineage>
        <taxon>Eukaryota</taxon>
        <taxon>Fungi</taxon>
        <taxon>Dikarya</taxon>
        <taxon>Ascomycota</taxon>
        <taxon>Pezizomycotina</taxon>
        <taxon>Sordariomycetes</taxon>
        <taxon>Sordariomycetidae</taxon>
        <taxon>Sordariales</taxon>
        <taxon>Podosporaceae</taxon>
        <taxon>Podospora</taxon>
    </lineage>
</organism>
<keyword evidence="1" id="KW-0479">Metal-binding</keyword>
<feature type="transmembrane region" description="Helical" evidence="6">
    <location>
        <begin position="645"/>
        <end position="669"/>
    </location>
</feature>
<dbReference type="PANTHER" id="PTHR47424:SF4">
    <property type="entry name" value="ZN(II)2CYS6 TRANSCRIPTION FACTOR (EUROFUNG)"/>
    <property type="match status" value="1"/>
</dbReference>
<keyword evidence="6" id="KW-0812">Transmembrane</keyword>
<dbReference type="PROSITE" id="PS50048">
    <property type="entry name" value="ZN2_CY6_FUNGAL_2"/>
    <property type="match status" value="1"/>
</dbReference>
<dbReference type="GO" id="GO:0005634">
    <property type="term" value="C:nucleus"/>
    <property type="evidence" value="ECO:0007669"/>
    <property type="project" value="TreeGrafter"/>
</dbReference>
<reference evidence="8" key="1">
    <citation type="journal article" date="2023" name="Mol. Phylogenet. Evol.">
        <title>Genome-scale phylogeny and comparative genomics of the fungal order Sordariales.</title>
        <authorList>
            <person name="Hensen N."/>
            <person name="Bonometti L."/>
            <person name="Westerberg I."/>
            <person name="Brannstrom I.O."/>
            <person name="Guillou S."/>
            <person name="Cros-Aarteil S."/>
            <person name="Calhoun S."/>
            <person name="Haridas S."/>
            <person name="Kuo A."/>
            <person name="Mondo S."/>
            <person name="Pangilinan J."/>
            <person name="Riley R."/>
            <person name="LaButti K."/>
            <person name="Andreopoulos B."/>
            <person name="Lipzen A."/>
            <person name="Chen C."/>
            <person name="Yan M."/>
            <person name="Daum C."/>
            <person name="Ng V."/>
            <person name="Clum A."/>
            <person name="Steindorff A."/>
            <person name="Ohm R.A."/>
            <person name="Martin F."/>
            <person name="Silar P."/>
            <person name="Natvig D.O."/>
            <person name="Lalanne C."/>
            <person name="Gautier V."/>
            <person name="Ament-Velasquez S.L."/>
            <person name="Kruys A."/>
            <person name="Hutchinson M.I."/>
            <person name="Powell A.J."/>
            <person name="Barry K."/>
            <person name="Miller A.N."/>
            <person name="Grigoriev I.V."/>
            <person name="Debuchy R."/>
            <person name="Gladieux P."/>
            <person name="Hiltunen Thoren M."/>
            <person name="Johannesson H."/>
        </authorList>
    </citation>
    <scope>NUCLEOTIDE SEQUENCE</scope>
    <source>
        <strain evidence="8">PSN309</strain>
    </source>
</reference>
<evidence type="ECO:0000313" key="9">
    <source>
        <dbReference type="Proteomes" id="UP001302126"/>
    </source>
</evidence>
<dbReference type="GO" id="GO:0006351">
    <property type="term" value="P:DNA-templated transcription"/>
    <property type="evidence" value="ECO:0007669"/>
    <property type="project" value="InterPro"/>
</dbReference>
<evidence type="ECO:0000256" key="3">
    <source>
        <dbReference type="ARBA" id="ARBA00023163"/>
    </source>
</evidence>
<keyword evidence="3" id="KW-0804">Transcription</keyword>